<dbReference type="Pfam" id="PF21362">
    <property type="entry name" value="Sina_RING"/>
    <property type="match status" value="1"/>
</dbReference>
<sequence>MAKISLGGYDDGEGPSNPTQKRRRVQPHPREEEEDNEEEEEEEPRGLEIEHTQIETTTEEEEDNNNNNVVEEDNETVESDTRDRSISVTLTDPDVLDCCICYEPLSAPIFQCENGHIACSNCCSRLGNKCPMCSMPIGYNRCRAIEKVLESIKMSCLNAKFGCKEKFSYSKKNEHEKECIYIPCLCPHSGCDFIAAFKELSLHFSHRHIVSAIPFIYDKFLPIVLNIDHREIILQEKNDGSLFIVHNNREHMGNIVHLSCIGPKSKGGFHYEILARSQGSSLILTSLTKIIQGFFPDPPSTGRLLIPSDFFGSGTLKLDIRIRSRH</sequence>
<feature type="compositionally biased region" description="Basic and acidic residues" evidence="12">
    <location>
        <begin position="44"/>
        <end position="53"/>
    </location>
</feature>
<keyword evidence="9" id="KW-0862">Zinc</keyword>
<evidence type="ECO:0000313" key="16">
    <source>
        <dbReference type="Proteomes" id="UP001372338"/>
    </source>
</evidence>
<keyword evidence="6" id="KW-0479">Metal-binding</keyword>
<comment type="similarity">
    <text evidence="3">Belongs to the SINA (Seven in absentia) family.</text>
</comment>
<dbReference type="CDD" id="cd16571">
    <property type="entry name" value="RING-HC_SIAHs"/>
    <property type="match status" value="1"/>
</dbReference>
<evidence type="ECO:0000256" key="10">
    <source>
        <dbReference type="ARBA" id="ARBA00024004"/>
    </source>
</evidence>
<evidence type="ECO:0000256" key="5">
    <source>
        <dbReference type="ARBA" id="ARBA00022679"/>
    </source>
</evidence>
<evidence type="ECO:0000259" key="13">
    <source>
        <dbReference type="PROSITE" id="PS50089"/>
    </source>
</evidence>
<dbReference type="InterPro" id="IPR001841">
    <property type="entry name" value="Znf_RING"/>
</dbReference>
<dbReference type="PROSITE" id="PS50089">
    <property type="entry name" value="ZF_RING_2"/>
    <property type="match status" value="1"/>
</dbReference>
<dbReference type="EMBL" id="JAYWIO010000005">
    <property type="protein sequence ID" value="KAK7260384.1"/>
    <property type="molecule type" value="Genomic_DNA"/>
</dbReference>
<evidence type="ECO:0000259" key="14">
    <source>
        <dbReference type="PROSITE" id="PS51081"/>
    </source>
</evidence>
<keyword evidence="8" id="KW-0833">Ubl conjugation pathway</keyword>
<dbReference type="Pfam" id="PF21361">
    <property type="entry name" value="Sina_ZnF"/>
    <property type="match status" value="1"/>
</dbReference>
<evidence type="ECO:0000256" key="7">
    <source>
        <dbReference type="ARBA" id="ARBA00022771"/>
    </source>
</evidence>
<dbReference type="SUPFAM" id="SSF49599">
    <property type="entry name" value="TRAF domain-like"/>
    <property type="match status" value="1"/>
</dbReference>
<feature type="region of interest" description="Disordered" evidence="12">
    <location>
        <begin position="1"/>
        <end position="85"/>
    </location>
</feature>
<evidence type="ECO:0000256" key="4">
    <source>
        <dbReference type="ARBA" id="ARBA00012483"/>
    </source>
</evidence>
<dbReference type="GO" id="GO:0061630">
    <property type="term" value="F:ubiquitin protein ligase activity"/>
    <property type="evidence" value="ECO:0007669"/>
    <property type="project" value="UniProtKB-EC"/>
</dbReference>
<dbReference type="InterPro" id="IPR049548">
    <property type="entry name" value="Sina-like_RING"/>
</dbReference>
<dbReference type="InterPro" id="IPR013083">
    <property type="entry name" value="Znf_RING/FYVE/PHD"/>
</dbReference>
<evidence type="ECO:0000256" key="3">
    <source>
        <dbReference type="ARBA" id="ARBA00009119"/>
    </source>
</evidence>
<dbReference type="AlphaFoldDB" id="A0AAN9EMM3"/>
<organism evidence="15 16">
    <name type="scientific">Crotalaria pallida</name>
    <name type="common">Smooth rattlebox</name>
    <name type="synonym">Crotalaria striata</name>
    <dbReference type="NCBI Taxonomy" id="3830"/>
    <lineage>
        <taxon>Eukaryota</taxon>
        <taxon>Viridiplantae</taxon>
        <taxon>Streptophyta</taxon>
        <taxon>Embryophyta</taxon>
        <taxon>Tracheophyta</taxon>
        <taxon>Spermatophyta</taxon>
        <taxon>Magnoliopsida</taxon>
        <taxon>eudicotyledons</taxon>
        <taxon>Gunneridae</taxon>
        <taxon>Pentapetalae</taxon>
        <taxon>rosids</taxon>
        <taxon>fabids</taxon>
        <taxon>Fabales</taxon>
        <taxon>Fabaceae</taxon>
        <taxon>Papilionoideae</taxon>
        <taxon>50 kb inversion clade</taxon>
        <taxon>genistoids sensu lato</taxon>
        <taxon>core genistoids</taxon>
        <taxon>Crotalarieae</taxon>
        <taxon>Crotalaria</taxon>
    </lineage>
</organism>
<accession>A0AAN9EMM3</accession>
<evidence type="ECO:0000256" key="6">
    <source>
        <dbReference type="ARBA" id="ARBA00022723"/>
    </source>
</evidence>
<feature type="compositionally biased region" description="Acidic residues" evidence="12">
    <location>
        <begin position="32"/>
        <end position="43"/>
    </location>
</feature>
<feature type="domain" description="SIAH-type" evidence="14">
    <location>
        <begin position="151"/>
        <end position="209"/>
    </location>
</feature>
<dbReference type="PANTHER" id="PTHR46632:SF16">
    <property type="entry name" value="E3 UBIQUITIN-PROTEIN LIGASE SINA-LIKE 10"/>
    <property type="match status" value="1"/>
</dbReference>
<protein>
    <recommendedName>
        <fullName evidence="4">RING-type E3 ubiquitin transferase</fullName>
        <ecNumber evidence="4">2.3.2.27</ecNumber>
    </recommendedName>
</protein>
<comment type="catalytic activity">
    <reaction evidence="1">
        <text>S-ubiquitinyl-[E2 ubiquitin-conjugating enzyme]-L-cysteine + [acceptor protein]-L-lysine = [E2 ubiquitin-conjugating enzyme]-L-cysteine + N(6)-ubiquitinyl-[acceptor protein]-L-lysine.</text>
        <dbReference type="EC" id="2.3.2.27"/>
    </reaction>
</comment>
<dbReference type="PROSITE" id="PS51081">
    <property type="entry name" value="ZF_SIAH"/>
    <property type="match status" value="1"/>
</dbReference>
<evidence type="ECO:0000256" key="9">
    <source>
        <dbReference type="ARBA" id="ARBA00022833"/>
    </source>
</evidence>
<name>A0AAN9EMM3_CROPI</name>
<keyword evidence="5" id="KW-0808">Transferase</keyword>
<dbReference type="PANTHER" id="PTHR46632">
    <property type="entry name" value="E3 UBIQUITIN-PROTEIN LIGASE SINA-LIKE 4"/>
    <property type="match status" value="1"/>
</dbReference>
<proteinExistence type="inferred from homology"/>
<dbReference type="Proteomes" id="UP001372338">
    <property type="component" value="Unassembled WGS sequence"/>
</dbReference>
<dbReference type="InterPro" id="IPR044286">
    <property type="entry name" value="SINL_plant"/>
</dbReference>
<evidence type="ECO:0000256" key="11">
    <source>
        <dbReference type="PROSITE-ProRule" id="PRU00455"/>
    </source>
</evidence>
<feature type="domain" description="RING-type" evidence="13">
    <location>
        <begin position="98"/>
        <end position="134"/>
    </location>
</feature>
<gene>
    <name evidence="15" type="ORF">RIF29_26383</name>
</gene>
<evidence type="ECO:0000256" key="1">
    <source>
        <dbReference type="ARBA" id="ARBA00000900"/>
    </source>
</evidence>
<evidence type="ECO:0000256" key="12">
    <source>
        <dbReference type="SAM" id="MobiDB-lite"/>
    </source>
</evidence>
<comment type="caution">
    <text evidence="15">The sequence shown here is derived from an EMBL/GenBank/DDBJ whole genome shotgun (WGS) entry which is preliminary data.</text>
</comment>
<evidence type="ECO:0000256" key="2">
    <source>
        <dbReference type="ARBA" id="ARBA00004906"/>
    </source>
</evidence>
<dbReference type="Gene3D" id="3.30.40.10">
    <property type="entry name" value="Zinc/RING finger domain, C3HC4 (zinc finger)"/>
    <property type="match status" value="1"/>
</dbReference>
<keyword evidence="16" id="KW-1185">Reference proteome</keyword>
<evidence type="ECO:0000313" key="15">
    <source>
        <dbReference type="EMBL" id="KAK7260384.1"/>
    </source>
</evidence>
<comment type="pathway">
    <text evidence="2">Protein modification; protein ubiquitination.</text>
</comment>
<keyword evidence="7 11" id="KW-0863">Zinc-finger</keyword>
<dbReference type="SUPFAM" id="SSF57850">
    <property type="entry name" value="RING/U-box"/>
    <property type="match status" value="1"/>
</dbReference>
<dbReference type="GO" id="GO:0008270">
    <property type="term" value="F:zinc ion binding"/>
    <property type="evidence" value="ECO:0007669"/>
    <property type="project" value="UniProtKB-KW"/>
</dbReference>
<reference evidence="15 16" key="1">
    <citation type="submission" date="2024-01" db="EMBL/GenBank/DDBJ databases">
        <title>The genomes of 5 underutilized Papilionoideae crops provide insights into root nodulation and disease resistanc.</title>
        <authorList>
            <person name="Yuan L."/>
        </authorList>
    </citation>
    <scope>NUCLEOTIDE SEQUENCE [LARGE SCALE GENOMIC DNA]</scope>
    <source>
        <strain evidence="15">ZHUSHIDOU_FW_LH</strain>
        <tissue evidence="15">Leaf</tissue>
    </source>
</reference>
<comment type="function">
    <text evidence="10">E3 ubiquitin-protein ligase that mediates ubiquitination and subsequent proteasomal degradation of target proteins. E3 ubiquitin ligases accept ubiquitin from an E2 ubiquitin-conjugating enzyme in the form of a thioester and then directly transfers the ubiquitin to targeted substrates. It probably triggers the ubiquitin-mediated degradation of different substrates.</text>
</comment>
<dbReference type="InterPro" id="IPR013010">
    <property type="entry name" value="Znf_SIAH"/>
</dbReference>
<evidence type="ECO:0000256" key="8">
    <source>
        <dbReference type="ARBA" id="ARBA00022786"/>
    </source>
</evidence>
<dbReference type="EC" id="2.3.2.27" evidence="4"/>
<feature type="compositionally biased region" description="Acidic residues" evidence="12">
    <location>
        <begin position="57"/>
        <end position="78"/>
    </location>
</feature>